<keyword evidence="3" id="KW-0812">Transmembrane</keyword>
<dbReference type="PROSITE" id="PS50011">
    <property type="entry name" value="PROTEIN_KINASE_DOM"/>
    <property type="match status" value="1"/>
</dbReference>
<dbReference type="SUPFAM" id="SSF56112">
    <property type="entry name" value="Protein kinase-like (PK-like)"/>
    <property type="match status" value="1"/>
</dbReference>
<keyword evidence="4" id="KW-0732">Signal</keyword>
<dbReference type="InterPro" id="IPR011009">
    <property type="entry name" value="Kinase-like_dom_sf"/>
</dbReference>
<gene>
    <name evidence="10" type="ORF">D0Y65_024537</name>
</gene>
<reference evidence="10 11" key="1">
    <citation type="submission" date="2018-09" db="EMBL/GenBank/DDBJ databases">
        <title>A high-quality reference genome of wild soybean provides a powerful tool to mine soybean genomes.</title>
        <authorList>
            <person name="Xie M."/>
            <person name="Chung C.Y.L."/>
            <person name="Li M.-W."/>
            <person name="Wong F.-L."/>
            <person name="Chan T.-F."/>
            <person name="Lam H.-M."/>
        </authorList>
    </citation>
    <scope>NUCLEOTIDE SEQUENCE [LARGE SCALE GENOMIC DNA]</scope>
    <source>
        <strain evidence="11">cv. W05</strain>
        <tissue evidence="10">Hypocotyl of etiolated seedlings</tissue>
    </source>
</reference>
<dbReference type="SMART" id="SM00219">
    <property type="entry name" value="TyrKc"/>
    <property type="match status" value="1"/>
</dbReference>
<dbReference type="InterPro" id="IPR000719">
    <property type="entry name" value="Prot_kinase_dom"/>
</dbReference>
<evidence type="ECO:0000313" key="11">
    <source>
        <dbReference type="Proteomes" id="UP000289340"/>
    </source>
</evidence>
<dbReference type="Proteomes" id="UP000289340">
    <property type="component" value="Chromosome 9"/>
</dbReference>
<comment type="caution">
    <text evidence="10">The sequence shown here is derived from an EMBL/GenBank/DDBJ whole genome shotgun (WGS) entry which is preliminary data.</text>
</comment>
<dbReference type="GO" id="GO:0016020">
    <property type="term" value="C:membrane"/>
    <property type="evidence" value="ECO:0007669"/>
    <property type="project" value="UniProtKB-SubCell"/>
</dbReference>
<evidence type="ECO:0000256" key="3">
    <source>
        <dbReference type="ARBA" id="ARBA00022692"/>
    </source>
</evidence>
<sequence>MFHELRQYLLKKRIISVTEDSSSFHMHMFRILPLFSLLSVTATLLLPSSSDVNFNTSSMIEENIRNSLGLSPPYTTSIILTDLVPQLASHEILEPLMLTLSPFLDFVWKAANKLSSEFMDNGSLEKFINKKGPQTIVSLSWENLCQISIGITRRLDYLHRGCNTRILHFDIKPHNILLDENLCPKISDFGLESSVPEKRELFPSILHLVYTWLELDNDVRPDEVITTKENEIAKRMTIAGLRCIQTFPNDRPTTSRVIEMLEGSMNSLEMPPKPMLSSPTRSATESSSLN</sequence>
<evidence type="ECO:0000256" key="1">
    <source>
        <dbReference type="ARBA" id="ARBA00004479"/>
    </source>
</evidence>
<dbReference type="GO" id="GO:0005524">
    <property type="term" value="F:ATP binding"/>
    <property type="evidence" value="ECO:0007669"/>
    <property type="project" value="InterPro"/>
</dbReference>
<feature type="domain" description="Protein kinase" evidence="9">
    <location>
        <begin position="1"/>
        <end position="290"/>
    </location>
</feature>
<evidence type="ECO:0000259" key="9">
    <source>
        <dbReference type="PROSITE" id="PS50011"/>
    </source>
</evidence>
<dbReference type="PROSITE" id="PS00108">
    <property type="entry name" value="PROTEIN_KINASE_ST"/>
    <property type="match status" value="1"/>
</dbReference>
<evidence type="ECO:0000256" key="8">
    <source>
        <dbReference type="SAM" id="MobiDB-lite"/>
    </source>
</evidence>
<evidence type="ECO:0000256" key="5">
    <source>
        <dbReference type="ARBA" id="ARBA00022989"/>
    </source>
</evidence>
<accession>A0A445J2I2</accession>
<keyword evidence="7" id="KW-0325">Glycoprotein</keyword>
<keyword evidence="10" id="KW-0675">Receptor</keyword>
<dbReference type="InterPro" id="IPR008271">
    <property type="entry name" value="Ser/Thr_kinase_AS"/>
</dbReference>
<comment type="subcellular location">
    <subcellularLocation>
        <location evidence="1">Membrane</location>
        <topology evidence="1">Single-pass type I membrane protein</topology>
    </subcellularLocation>
</comment>
<dbReference type="Pfam" id="PF00069">
    <property type="entry name" value="Pkinase"/>
    <property type="match status" value="1"/>
</dbReference>
<keyword evidence="5" id="KW-1133">Transmembrane helix</keyword>
<proteinExistence type="predicted"/>
<dbReference type="InterPro" id="IPR020635">
    <property type="entry name" value="Tyr_kinase_cat_dom"/>
</dbReference>
<keyword evidence="10" id="KW-0808">Transferase</keyword>
<protein>
    <submittedName>
        <fullName evidence="10">LEAF RUST 10 DISEASE-RESISTANCE LOCUS RECEPTOR-LIKE PROTEIN KINASE-like 2.5</fullName>
    </submittedName>
</protein>
<dbReference type="GO" id="GO:0004713">
    <property type="term" value="F:protein tyrosine kinase activity"/>
    <property type="evidence" value="ECO:0007669"/>
    <property type="project" value="InterPro"/>
</dbReference>
<keyword evidence="6" id="KW-0472">Membrane</keyword>
<dbReference type="GO" id="GO:0004674">
    <property type="term" value="F:protein serine/threonine kinase activity"/>
    <property type="evidence" value="ECO:0007669"/>
    <property type="project" value="UniProtKB-KW"/>
</dbReference>
<feature type="region of interest" description="Disordered" evidence="8">
    <location>
        <begin position="267"/>
        <end position="290"/>
    </location>
</feature>
<organism evidence="10 11">
    <name type="scientific">Glycine soja</name>
    <name type="common">Wild soybean</name>
    <dbReference type="NCBI Taxonomy" id="3848"/>
    <lineage>
        <taxon>Eukaryota</taxon>
        <taxon>Viridiplantae</taxon>
        <taxon>Streptophyta</taxon>
        <taxon>Embryophyta</taxon>
        <taxon>Tracheophyta</taxon>
        <taxon>Spermatophyta</taxon>
        <taxon>Magnoliopsida</taxon>
        <taxon>eudicotyledons</taxon>
        <taxon>Gunneridae</taxon>
        <taxon>Pentapetalae</taxon>
        <taxon>rosids</taxon>
        <taxon>fabids</taxon>
        <taxon>Fabales</taxon>
        <taxon>Fabaceae</taxon>
        <taxon>Papilionoideae</taxon>
        <taxon>50 kb inversion clade</taxon>
        <taxon>NPAAA clade</taxon>
        <taxon>indigoferoid/millettioid clade</taxon>
        <taxon>Phaseoleae</taxon>
        <taxon>Glycine</taxon>
        <taxon>Glycine subgen. Soja</taxon>
    </lineage>
</organism>
<keyword evidence="11" id="KW-1185">Reference proteome</keyword>
<evidence type="ECO:0000256" key="4">
    <source>
        <dbReference type="ARBA" id="ARBA00022729"/>
    </source>
</evidence>
<keyword evidence="2" id="KW-0723">Serine/threonine-protein kinase</keyword>
<dbReference type="Gene3D" id="1.10.510.10">
    <property type="entry name" value="Transferase(Phosphotransferase) domain 1"/>
    <property type="match status" value="1"/>
</dbReference>
<dbReference type="InterPro" id="IPR045874">
    <property type="entry name" value="LRK10/LRL21-25-like"/>
</dbReference>
<feature type="compositionally biased region" description="Low complexity" evidence="8">
    <location>
        <begin position="277"/>
        <end position="290"/>
    </location>
</feature>
<evidence type="ECO:0000256" key="6">
    <source>
        <dbReference type="ARBA" id="ARBA00023136"/>
    </source>
</evidence>
<keyword evidence="10" id="KW-0418">Kinase</keyword>
<evidence type="ECO:0000256" key="2">
    <source>
        <dbReference type="ARBA" id="ARBA00022527"/>
    </source>
</evidence>
<evidence type="ECO:0000313" key="10">
    <source>
        <dbReference type="EMBL" id="RZB92614.1"/>
    </source>
</evidence>
<dbReference type="EMBL" id="QZWG01000009">
    <property type="protein sequence ID" value="RZB92614.1"/>
    <property type="molecule type" value="Genomic_DNA"/>
</dbReference>
<evidence type="ECO:0000256" key="7">
    <source>
        <dbReference type="ARBA" id="ARBA00023180"/>
    </source>
</evidence>
<dbReference type="AlphaFoldDB" id="A0A445J2I2"/>
<dbReference type="PANTHER" id="PTHR27009">
    <property type="entry name" value="RUST RESISTANCE KINASE LR10-RELATED"/>
    <property type="match status" value="1"/>
</dbReference>
<name>A0A445J2I2_GLYSO</name>